<evidence type="ECO:0000256" key="1">
    <source>
        <dbReference type="ARBA" id="ARBA00006484"/>
    </source>
</evidence>
<comment type="similarity">
    <text evidence="1">Belongs to the short-chain dehydrogenases/reductases (SDR) family.</text>
</comment>
<gene>
    <name evidence="4" type="ORF">JKJ07_00430</name>
</gene>
<sequence length="217" mass="22438">MSIQSVVVVGGTRGLGLAVAQAFRSSGARVVTVARGASDVTGDATDETLADKVLTEHRPDLLVITAGAVPPMHPLTEHTWESFSANWHSDVRIAYTWLRSALRVPLRPGSRVVVFGSAAELHGSPLSGGYAGAKATVRLITRYAAAEGANLGLTMTTVLPVITPGTTIGDTAISSYGPRPGPTPSALAASVVSLVAGDFITDAYVADPEGRLQPLVR</sequence>
<dbReference type="InterPro" id="IPR051122">
    <property type="entry name" value="SDR_DHRS6-like"/>
</dbReference>
<keyword evidence="2" id="KW-0560">Oxidoreductase</keyword>
<proteinExistence type="inferred from homology"/>
<dbReference type="SMART" id="SM00822">
    <property type="entry name" value="PKS_KR"/>
    <property type="match status" value="1"/>
</dbReference>
<feature type="domain" description="Ketoreductase" evidence="3">
    <location>
        <begin position="4"/>
        <end position="171"/>
    </location>
</feature>
<evidence type="ECO:0000313" key="5">
    <source>
        <dbReference type="Proteomes" id="UP000598996"/>
    </source>
</evidence>
<dbReference type="InterPro" id="IPR036291">
    <property type="entry name" value="NAD(P)-bd_dom_sf"/>
</dbReference>
<name>A0ABS1VDN1_9ACTN</name>
<dbReference type="InterPro" id="IPR002347">
    <property type="entry name" value="SDR_fam"/>
</dbReference>
<dbReference type="CDD" id="cd05233">
    <property type="entry name" value="SDR_c"/>
    <property type="match status" value="1"/>
</dbReference>
<dbReference type="PANTHER" id="PTHR43477">
    <property type="entry name" value="DIHYDROANTICAPSIN 7-DEHYDROGENASE"/>
    <property type="match status" value="1"/>
</dbReference>
<evidence type="ECO:0000256" key="2">
    <source>
        <dbReference type="ARBA" id="ARBA00023002"/>
    </source>
</evidence>
<dbReference type="SUPFAM" id="SSF51735">
    <property type="entry name" value="NAD(P)-binding Rossmann-fold domains"/>
    <property type="match status" value="1"/>
</dbReference>
<protein>
    <submittedName>
        <fullName evidence="4">SDR family oxidoreductase</fullName>
    </submittedName>
</protein>
<dbReference type="Pfam" id="PF13561">
    <property type="entry name" value="adh_short_C2"/>
    <property type="match status" value="1"/>
</dbReference>
<dbReference type="RefSeq" id="WP_202989128.1">
    <property type="nucleotide sequence ID" value="NZ_JAENHO010000001.1"/>
</dbReference>
<organism evidence="4 5">
    <name type="scientific">Paractinoplanes lichenicola</name>
    <dbReference type="NCBI Taxonomy" id="2802976"/>
    <lineage>
        <taxon>Bacteria</taxon>
        <taxon>Bacillati</taxon>
        <taxon>Actinomycetota</taxon>
        <taxon>Actinomycetes</taxon>
        <taxon>Micromonosporales</taxon>
        <taxon>Micromonosporaceae</taxon>
        <taxon>Paractinoplanes</taxon>
    </lineage>
</organism>
<dbReference type="EMBL" id="JAENHO010000001">
    <property type="protein sequence ID" value="MBL7252771.1"/>
    <property type="molecule type" value="Genomic_DNA"/>
</dbReference>
<dbReference type="Gene3D" id="3.40.50.720">
    <property type="entry name" value="NAD(P)-binding Rossmann-like Domain"/>
    <property type="match status" value="1"/>
</dbReference>
<evidence type="ECO:0000259" key="3">
    <source>
        <dbReference type="SMART" id="SM00822"/>
    </source>
</evidence>
<dbReference type="PRINTS" id="PR00081">
    <property type="entry name" value="GDHRDH"/>
</dbReference>
<keyword evidence="5" id="KW-1185">Reference proteome</keyword>
<dbReference type="Proteomes" id="UP000598996">
    <property type="component" value="Unassembled WGS sequence"/>
</dbReference>
<comment type="caution">
    <text evidence="4">The sequence shown here is derived from an EMBL/GenBank/DDBJ whole genome shotgun (WGS) entry which is preliminary data.</text>
</comment>
<reference evidence="4 5" key="1">
    <citation type="submission" date="2021-01" db="EMBL/GenBank/DDBJ databases">
        <title>Actinoplanes sp. nov. LDG1-01 isolated from lichen.</title>
        <authorList>
            <person name="Saeng-In P."/>
            <person name="Phongsopitanun W."/>
            <person name="Kanchanasin P."/>
            <person name="Yuki M."/>
            <person name="Kudo T."/>
            <person name="Ohkuma M."/>
            <person name="Tanasupawat S."/>
        </authorList>
    </citation>
    <scope>NUCLEOTIDE SEQUENCE [LARGE SCALE GENOMIC DNA]</scope>
    <source>
        <strain evidence="4 5">LDG1-01</strain>
    </source>
</reference>
<dbReference type="InterPro" id="IPR057326">
    <property type="entry name" value="KR_dom"/>
</dbReference>
<accession>A0ABS1VDN1</accession>
<dbReference type="PANTHER" id="PTHR43477:SF1">
    <property type="entry name" value="DIHYDROANTICAPSIN 7-DEHYDROGENASE"/>
    <property type="match status" value="1"/>
</dbReference>
<evidence type="ECO:0000313" key="4">
    <source>
        <dbReference type="EMBL" id="MBL7252771.1"/>
    </source>
</evidence>